<dbReference type="InterPro" id="IPR006461">
    <property type="entry name" value="PLAC_motif_containing"/>
</dbReference>
<dbReference type="Pfam" id="PF04749">
    <property type="entry name" value="PLAC8"/>
    <property type="match status" value="1"/>
</dbReference>
<comment type="caution">
    <text evidence="2">The sequence shown here is derived from an EMBL/GenBank/DDBJ whole genome shotgun (WGS) entry which is preliminary data.</text>
</comment>
<reference evidence="2" key="1">
    <citation type="submission" date="2020-12" db="EMBL/GenBank/DDBJ databases">
        <authorList>
            <person name="Iha C."/>
        </authorList>
    </citation>
    <scope>NUCLEOTIDE SEQUENCE</scope>
</reference>
<feature type="compositionally biased region" description="Low complexity" evidence="1">
    <location>
        <begin position="72"/>
        <end position="82"/>
    </location>
</feature>
<proteinExistence type="predicted"/>
<gene>
    <name evidence="2" type="ORF">OSTQU699_LOCUS7719</name>
</gene>
<dbReference type="NCBIfam" id="TIGR01571">
    <property type="entry name" value="A_thal_Cys_rich"/>
    <property type="match status" value="1"/>
</dbReference>
<dbReference type="AlphaFoldDB" id="A0A8S1J7Z1"/>
<name>A0A8S1J7Z1_9CHLO</name>
<organism evidence="2 3">
    <name type="scientific">Ostreobium quekettii</name>
    <dbReference type="NCBI Taxonomy" id="121088"/>
    <lineage>
        <taxon>Eukaryota</taxon>
        <taxon>Viridiplantae</taxon>
        <taxon>Chlorophyta</taxon>
        <taxon>core chlorophytes</taxon>
        <taxon>Ulvophyceae</taxon>
        <taxon>TCBD clade</taxon>
        <taxon>Bryopsidales</taxon>
        <taxon>Ostreobineae</taxon>
        <taxon>Ostreobiaceae</taxon>
        <taxon>Ostreobium</taxon>
    </lineage>
</organism>
<feature type="region of interest" description="Disordered" evidence="1">
    <location>
        <begin position="72"/>
        <end position="104"/>
    </location>
</feature>
<evidence type="ECO:0000256" key="1">
    <source>
        <dbReference type="SAM" id="MobiDB-lite"/>
    </source>
</evidence>
<evidence type="ECO:0000313" key="3">
    <source>
        <dbReference type="Proteomes" id="UP000708148"/>
    </source>
</evidence>
<keyword evidence="3" id="KW-1185">Reference proteome</keyword>
<accession>A0A8S1J7Z1</accession>
<dbReference type="Proteomes" id="UP000708148">
    <property type="component" value="Unassembled WGS sequence"/>
</dbReference>
<evidence type="ECO:0000313" key="2">
    <source>
        <dbReference type="EMBL" id="CAD7702362.1"/>
    </source>
</evidence>
<sequence length="104" mass="11693">MMTRSEIRRKYGLKTCCCDCWAHFCCHPCAMCQELRELKSRPLTPWANGADARPPAMRYSFAHQGHAGYSFVPSSPSVGSTPPKTPPEYASKPPKVVEYPDHHL</sequence>
<protein>
    <submittedName>
        <fullName evidence="2">Uncharacterized protein</fullName>
    </submittedName>
</protein>
<dbReference type="PANTHER" id="PTHR15907">
    <property type="entry name" value="DUF614 FAMILY PROTEIN-RELATED"/>
    <property type="match status" value="1"/>
</dbReference>
<dbReference type="EMBL" id="CAJHUC010001799">
    <property type="protein sequence ID" value="CAD7702362.1"/>
    <property type="molecule type" value="Genomic_DNA"/>
</dbReference>